<organism evidence="2 3">
    <name type="scientific">Imperialibacter roseus</name>
    <dbReference type="NCBI Taxonomy" id="1324217"/>
    <lineage>
        <taxon>Bacteria</taxon>
        <taxon>Pseudomonadati</taxon>
        <taxon>Bacteroidota</taxon>
        <taxon>Cytophagia</taxon>
        <taxon>Cytophagales</taxon>
        <taxon>Flammeovirgaceae</taxon>
        <taxon>Imperialibacter</taxon>
    </lineage>
</organism>
<keyword evidence="3" id="KW-1185">Reference proteome</keyword>
<dbReference type="PANTHER" id="PTHR47354">
    <property type="entry name" value="NADH OXIDOREDUCTASE HCR"/>
    <property type="match status" value="1"/>
</dbReference>
<dbReference type="EMBL" id="CP136051">
    <property type="protein sequence ID" value="WOK07417.1"/>
    <property type="molecule type" value="Genomic_DNA"/>
</dbReference>
<dbReference type="InterPro" id="IPR001433">
    <property type="entry name" value="OxRdtase_FAD/NAD-bd"/>
</dbReference>
<dbReference type="SUPFAM" id="SSF63380">
    <property type="entry name" value="Riboflavin synthase domain-like"/>
    <property type="match status" value="1"/>
</dbReference>
<dbReference type="InterPro" id="IPR017927">
    <property type="entry name" value="FAD-bd_FR_type"/>
</dbReference>
<name>A0ABZ0IUW6_9BACT</name>
<sequence length="215" mass="24384">MQYKEKIKAINWLAHNVIQLEVPKPKGFEYNVGDAVEIKVNDQEPGPFTMTNLPGEGRLEFVIRVYAEHHGKTEALSRLKPGDEISFTEPFNTFQPQKRAVFLAGGTGITPFIAIMRYMQKQDTLADCFLFFSNKTRKDLFLEEELTDMLGDHFQNIIANDKDDPDYYGNIDEAWLKAHIDDLSRPVLVCGPPAFNEAMEKALKSIGVRDIDLGS</sequence>
<dbReference type="InterPro" id="IPR039261">
    <property type="entry name" value="FNR_nucleotide-bd"/>
</dbReference>
<reference evidence="2 3" key="1">
    <citation type="journal article" date="2023" name="Microbiol. Resour. Announc.">
        <title>Complete Genome Sequence of Imperialibacter roseus strain P4T.</title>
        <authorList>
            <person name="Tizabi D.R."/>
            <person name="Bachvaroff T."/>
            <person name="Hill R.T."/>
        </authorList>
    </citation>
    <scope>NUCLEOTIDE SEQUENCE [LARGE SCALE GENOMIC DNA]</scope>
    <source>
        <strain evidence="2 3">P4T</strain>
    </source>
</reference>
<dbReference type="Pfam" id="PF00175">
    <property type="entry name" value="NAD_binding_1"/>
    <property type="match status" value="1"/>
</dbReference>
<feature type="domain" description="FAD-binding FR-type" evidence="1">
    <location>
        <begin position="1"/>
        <end position="97"/>
    </location>
</feature>
<dbReference type="PANTHER" id="PTHR47354:SF5">
    <property type="entry name" value="PROTEIN RFBI"/>
    <property type="match status" value="1"/>
</dbReference>
<evidence type="ECO:0000313" key="2">
    <source>
        <dbReference type="EMBL" id="WOK07417.1"/>
    </source>
</evidence>
<dbReference type="InterPro" id="IPR013112">
    <property type="entry name" value="FAD-bd_8"/>
</dbReference>
<dbReference type="Pfam" id="PF08022">
    <property type="entry name" value="FAD_binding_8"/>
    <property type="match status" value="1"/>
</dbReference>
<dbReference type="PRINTS" id="PR00406">
    <property type="entry name" value="CYTB5RDTASE"/>
</dbReference>
<proteinExistence type="predicted"/>
<dbReference type="Gene3D" id="3.40.50.80">
    <property type="entry name" value="Nucleotide-binding domain of ferredoxin-NADP reductase (FNR) module"/>
    <property type="match status" value="1"/>
</dbReference>
<evidence type="ECO:0000259" key="1">
    <source>
        <dbReference type="PROSITE" id="PS51384"/>
    </source>
</evidence>
<dbReference type="Gene3D" id="2.40.30.10">
    <property type="entry name" value="Translation factors"/>
    <property type="match status" value="1"/>
</dbReference>
<dbReference type="InterPro" id="IPR017938">
    <property type="entry name" value="Riboflavin_synthase-like_b-brl"/>
</dbReference>
<dbReference type="RefSeq" id="WP_317490095.1">
    <property type="nucleotide sequence ID" value="NZ_CP136051.1"/>
</dbReference>
<protein>
    <submittedName>
        <fullName evidence="2">FAD-binding oxidoreductase</fullName>
    </submittedName>
</protein>
<accession>A0ABZ0IUW6</accession>
<dbReference type="Proteomes" id="UP001302349">
    <property type="component" value="Chromosome"/>
</dbReference>
<evidence type="ECO:0000313" key="3">
    <source>
        <dbReference type="Proteomes" id="UP001302349"/>
    </source>
</evidence>
<dbReference type="SUPFAM" id="SSF52343">
    <property type="entry name" value="Ferredoxin reductase-like, C-terminal NADP-linked domain"/>
    <property type="match status" value="1"/>
</dbReference>
<dbReference type="PROSITE" id="PS51384">
    <property type="entry name" value="FAD_FR"/>
    <property type="match status" value="1"/>
</dbReference>
<gene>
    <name evidence="2" type="ORF">RT717_02120</name>
</gene>
<dbReference type="InterPro" id="IPR050415">
    <property type="entry name" value="MRET"/>
</dbReference>